<dbReference type="EMBL" id="CP062916">
    <property type="protein sequence ID" value="QPF11245.1"/>
    <property type="molecule type" value="Genomic_DNA"/>
</dbReference>
<dbReference type="Proteomes" id="UP000594500">
    <property type="component" value="Chromosome"/>
</dbReference>
<evidence type="ECO:0000256" key="1">
    <source>
        <dbReference type="SAM" id="SignalP"/>
    </source>
</evidence>
<reference evidence="2 3" key="1">
    <citation type="submission" date="2020-10" db="EMBL/GenBank/DDBJ databases">
        <title>Resistance determinants and their genetic context in bacteria from a longitudinal study of pigs reared under conventional and antibiotic-free husbandry practices.</title>
        <authorList>
            <person name="Poulin-Laprade D."/>
            <person name="Brouard J.-S."/>
            <person name="Gagnon N."/>
            <person name="Turcotte A."/>
            <person name="Langlois A."/>
            <person name="Matte J.J."/>
            <person name="Carrillo C.D."/>
            <person name="Zaheer R."/>
            <person name="McAllister T."/>
            <person name="Topp E."/>
            <person name="Talbot G."/>
        </authorList>
    </citation>
    <scope>NUCLEOTIDE SEQUENCE [LARGE SCALE GENOMIC DNA]</scope>
    <source>
        <strain evidence="2 3">Res13-Abat-PEB01-P1-04-A</strain>
    </source>
</reference>
<accession>A0AAP9XTG8</accession>
<feature type="chain" id="PRO_5042829643" evidence="1">
    <location>
        <begin position="20"/>
        <end position="212"/>
    </location>
</feature>
<feature type="signal peptide" evidence="1">
    <location>
        <begin position="1"/>
        <end position="19"/>
    </location>
</feature>
<evidence type="ECO:0000313" key="3">
    <source>
        <dbReference type="Proteomes" id="UP000594500"/>
    </source>
</evidence>
<keyword evidence="1" id="KW-0732">Signal</keyword>
<sequence>MKRFMCMAATLLISTTVLAAGELEINNSPLTLVLSDQNQARVSSCADFISLRKTGETVKELPELSDPDYRTTKDGLFSCWLNAYTIERKMVPINEEKPTLAEIIKHFPASSAYTVSHEKQLEVERKYADKTISEYTPDLKKRDDRIESIARSTGYVLDNYYAFSDKEGNHLNIVALVGYSIGGTASEKVFYRVDDTSNRIWKVTRLDENSPL</sequence>
<proteinExistence type="predicted"/>
<name>A0AAP9XTG8_RAOTE</name>
<protein>
    <submittedName>
        <fullName evidence="2">Uncharacterized protein</fullName>
    </submittedName>
</protein>
<evidence type="ECO:0000313" key="2">
    <source>
        <dbReference type="EMBL" id="QPF11245.1"/>
    </source>
</evidence>
<organism evidence="2 3">
    <name type="scientific">Raoultella terrigena</name>
    <name type="common">Klebsiella terrigena</name>
    <dbReference type="NCBI Taxonomy" id="577"/>
    <lineage>
        <taxon>Bacteria</taxon>
        <taxon>Pseudomonadati</taxon>
        <taxon>Pseudomonadota</taxon>
        <taxon>Gammaproteobacteria</taxon>
        <taxon>Enterobacterales</taxon>
        <taxon>Enterobacteriaceae</taxon>
        <taxon>Klebsiella/Raoultella group</taxon>
        <taxon>Raoultella</taxon>
    </lineage>
</organism>
<dbReference type="RefSeq" id="WP_195711486.1">
    <property type="nucleotide sequence ID" value="NZ_CP062916.1"/>
</dbReference>
<dbReference type="AlphaFoldDB" id="A0AAP9XTG8"/>
<gene>
    <name evidence="2" type="ORF">IMO34_13195</name>
</gene>